<reference evidence="5" key="1">
    <citation type="submission" date="2018-03" db="EMBL/GenBank/DDBJ databases">
        <title>A comparative analysis of the Nautiliaceae.</title>
        <authorList>
            <person name="Grosche A."/>
            <person name="Smedile F."/>
            <person name="Vetriani C."/>
        </authorList>
    </citation>
    <scope>NUCLEOTIDE SEQUENCE [LARGE SCALE GENOMIC DNA]</scope>
    <source>
        <strain evidence="5">TB6</strain>
    </source>
</reference>
<dbReference type="GO" id="GO:0016791">
    <property type="term" value="F:phosphatase activity"/>
    <property type="evidence" value="ECO:0007669"/>
    <property type="project" value="TreeGrafter"/>
</dbReference>
<dbReference type="Proteomes" id="UP000298805">
    <property type="component" value="Chromosome"/>
</dbReference>
<dbReference type="InterPro" id="IPR050126">
    <property type="entry name" value="Ap4A_hydrolase"/>
</dbReference>
<evidence type="ECO:0000313" key="5">
    <source>
        <dbReference type="Proteomes" id="UP000298805"/>
    </source>
</evidence>
<keyword evidence="5" id="KW-1185">Reference proteome</keyword>
<dbReference type="GO" id="GO:0006798">
    <property type="term" value="P:polyphosphate catabolic process"/>
    <property type="evidence" value="ECO:0007669"/>
    <property type="project" value="TreeGrafter"/>
</dbReference>
<dbReference type="EMBL" id="RJVK01000002">
    <property type="protein sequence ID" value="ROR40038.1"/>
    <property type="molecule type" value="Genomic_DNA"/>
</dbReference>
<dbReference type="InterPro" id="IPR029052">
    <property type="entry name" value="Metallo-depent_PP-like"/>
</dbReference>
<protein>
    <submittedName>
        <fullName evidence="3">Calcineurin-like phosphoesterase family protein</fullName>
    </submittedName>
    <submittedName>
        <fullName evidence="2">Protein phosphatase</fullName>
    </submittedName>
</protein>
<dbReference type="InterPro" id="IPR004843">
    <property type="entry name" value="Calcineurin-like_PHP"/>
</dbReference>
<proteinExistence type="predicted"/>
<dbReference type="SUPFAM" id="SSF56300">
    <property type="entry name" value="Metallo-dependent phosphatases"/>
    <property type="match status" value="1"/>
</dbReference>
<reference evidence="3 4" key="2">
    <citation type="submission" date="2018-11" db="EMBL/GenBank/DDBJ databases">
        <title>Genomic Encyclopedia of Type Strains, Phase IV (KMG-IV): sequencing the most valuable type-strain genomes for metagenomic binning, comparative biology and taxonomic classification.</title>
        <authorList>
            <person name="Goeker M."/>
        </authorList>
    </citation>
    <scope>NUCLEOTIDE SEQUENCE [LARGE SCALE GENOMIC DNA]</scope>
    <source>
        <strain evidence="3 4">DSM 27783</strain>
    </source>
</reference>
<evidence type="ECO:0000313" key="4">
    <source>
        <dbReference type="Proteomes" id="UP000272781"/>
    </source>
</evidence>
<dbReference type="Gene3D" id="3.60.21.10">
    <property type="match status" value="1"/>
</dbReference>
<dbReference type="PANTHER" id="PTHR42850:SF4">
    <property type="entry name" value="ZINC-DEPENDENT ENDOPOLYPHOSPHATASE"/>
    <property type="match status" value="1"/>
</dbReference>
<evidence type="ECO:0000313" key="3">
    <source>
        <dbReference type="EMBL" id="ROR40038.1"/>
    </source>
</evidence>
<dbReference type="GO" id="GO:0005737">
    <property type="term" value="C:cytoplasm"/>
    <property type="evidence" value="ECO:0007669"/>
    <property type="project" value="TreeGrafter"/>
</dbReference>
<gene>
    <name evidence="2" type="ORF">C6V80_02050</name>
    <name evidence="3" type="ORF">EDC58_1018</name>
</gene>
<organism evidence="3 4">
    <name type="scientific">Caminibacter pacificus</name>
    <dbReference type="NCBI Taxonomy" id="1424653"/>
    <lineage>
        <taxon>Bacteria</taxon>
        <taxon>Pseudomonadati</taxon>
        <taxon>Campylobacterota</taxon>
        <taxon>Epsilonproteobacteria</taxon>
        <taxon>Nautiliales</taxon>
        <taxon>Nautiliaceae</taxon>
        <taxon>Caminibacter</taxon>
    </lineage>
</organism>
<dbReference type="AlphaFoldDB" id="A0AAJ4UXU7"/>
<dbReference type="EMBL" id="CP027432">
    <property type="protein sequence ID" value="QCI27787.1"/>
    <property type="molecule type" value="Genomic_DNA"/>
</dbReference>
<dbReference type="Proteomes" id="UP000272781">
    <property type="component" value="Unassembled WGS sequence"/>
</dbReference>
<dbReference type="RefSeq" id="WP_123352422.1">
    <property type="nucleotide sequence ID" value="NZ_CP027432.2"/>
</dbReference>
<sequence length="231" mass="27197">MYYVIYGDVHGCLEEWEELRKLIPKNSFEISVGDILDKGPYPVEALRYAKKNKIFTIMGNHEYKHLRKYWGRKVILDEDQQRVYPQLKQEDFDFIESMPFFLKLNHLTILHGGITNKIRLNNPPLNIMTLLLFLREVDENDKFLPLNHNHPNASFWADRYDGHEGFIVYGHNPFKDVKKNKFAAGIDTACVYGNKLTALVIKNTLKPWDYEIIQVNAKKQYSPLHFEIQNP</sequence>
<evidence type="ECO:0000313" key="2">
    <source>
        <dbReference type="EMBL" id="QCI27787.1"/>
    </source>
</evidence>
<reference evidence="2" key="3">
    <citation type="submission" date="2019-06" db="EMBL/GenBank/DDBJ databases">
        <title>A comparative analysis of the Nautiliaceae.</title>
        <authorList>
            <person name="Grosche A."/>
            <person name="Smedile F."/>
            <person name="Vetriani C."/>
        </authorList>
    </citation>
    <scope>NUCLEOTIDE SEQUENCE</scope>
    <source>
        <strain evidence="2">TB6</strain>
    </source>
</reference>
<feature type="domain" description="Calcineurin-like phosphoesterase" evidence="1">
    <location>
        <begin position="3"/>
        <end position="175"/>
    </location>
</feature>
<name>A0AAJ4UXU7_9BACT</name>
<dbReference type="PANTHER" id="PTHR42850">
    <property type="entry name" value="METALLOPHOSPHOESTERASE"/>
    <property type="match status" value="1"/>
</dbReference>
<accession>A0AAJ4UXU7</accession>
<evidence type="ECO:0000259" key="1">
    <source>
        <dbReference type="Pfam" id="PF00149"/>
    </source>
</evidence>
<dbReference type="GO" id="GO:0000298">
    <property type="term" value="F:endopolyphosphatase activity"/>
    <property type="evidence" value="ECO:0007669"/>
    <property type="project" value="TreeGrafter"/>
</dbReference>
<dbReference type="Pfam" id="PF00149">
    <property type="entry name" value="Metallophos"/>
    <property type="match status" value="1"/>
</dbReference>